<evidence type="ECO:0000256" key="5">
    <source>
        <dbReference type="ARBA" id="ARBA00023270"/>
    </source>
</evidence>
<comment type="catalytic activity">
    <reaction evidence="7">
        <text>2-deoxy-D-ribose 5-phosphate = D-glyceraldehyde 3-phosphate + acetaldehyde</text>
        <dbReference type="Rhea" id="RHEA:12821"/>
        <dbReference type="ChEBI" id="CHEBI:15343"/>
        <dbReference type="ChEBI" id="CHEBI:59776"/>
        <dbReference type="ChEBI" id="CHEBI:62877"/>
        <dbReference type="EC" id="4.1.2.4"/>
    </reaction>
</comment>
<dbReference type="FunFam" id="3.20.20.70:FF:000044">
    <property type="entry name" value="Deoxyribose-phosphate aldolase"/>
    <property type="match status" value="1"/>
</dbReference>
<evidence type="ECO:0000256" key="1">
    <source>
        <dbReference type="ARBA" id="ARBA00010936"/>
    </source>
</evidence>
<keyword evidence="3" id="KW-0963">Cytoplasm</keyword>
<proteinExistence type="inferred from homology"/>
<keyword evidence="5" id="KW-0704">Schiff base</keyword>
<dbReference type="SUPFAM" id="SSF51569">
    <property type="entry name" value="Aldolase"/>
    <property type="match status" value="1"/>
</dbReference>
<gene>
    <name evidence="8" type="ORF">UFOPK1410_00255</name>
</gene>
<evidence type="ECO:0000256" key="6">
    <source>
        <dbReference type="ARBA" id="ARBA00032755"/>
    </source>
</evidence>
<dbReference type="EC" id="4.1.2.4" evidence="2"/>
<evidence type="ECO:0000256" key="4">
    <source>
        <dbReference type="ARBA" id="ARBA00023239"/>
    </source>
</evidence>
<dbReference type="InterPro" id="IPR028581">
    <property type="entry name" value="DeoC_typeI"/>
</dbReference>
<evidence type="ECO:0000256" key="2">
    <source>
        <dbReference type="ARBA" id="ARBA00012515"/>
    </source>
</evidence>
<dbReference type="InterPro" id="IPR002915">
    <property type="entry name" value="DeoC/FbaB/LacD_aldolase"/>
</dbReference>
<evidence type="ECO:0000256" key="7">
    <source>
        <dbReference type="ARBA" id="ARBA00048791"/>
    </source>
</evidence>
<dbReference type="AlphaFoldDB" id="A0A6J6B392"/>
<dbReference type="PIRSF" id="PIRSF001357">
    <property type="entry name" value="DeoC"/>
    <property type="match status" value="1"/>
</dbReference>
<dbReference type="InterPro" id="IPR013785">
    <property type="entry name" value="Aldolase_TIM"/>
</dbReference>
<keyword evidence="4" id="KW-0456">Lyase</keyword>
<dbReference type="InterPro" id="IPR011343">
    <property type="entry name" value="DeoC"/>
</dbReference>
<dbReference type="PANTHER" id="PTHR10889:SF1">
    <property type="entry name" value="DEOXYRIBOSE-PHOSPHATE ALDOLASE"/>
    <property type="match status" value="1"/>
</dbReference>
<sequence>MTTSYRGYTFEQVAKTIDHSVLKPDATKNDIIAACSLAAKYHVATVCIRPMDVALAASLLANTDVGVATVIGFPHGTTTTGTKVFESVEAIRNGATELDMVLNVSALISGDYQLVEEDIRAVVLAAKGQLETASIKVIFETALLTPELIVKACELSEKARADYVKTSTGFASEGATIENVRLMKANVGDRMKVKSSGGVRTLDQLIDFMNEGVTRSGCSATEAVLSEFLANAR</sequence>
<dbReference type="GO" id="GO:0004139">
    <property type="term" value="F:deoxyribose-phosphate aldolase activity"/>
    <property type="evidence" value="ECO:0007669"/>
    <property type="project" value="UniProtKB-EC"/>
</dbReference>
<name>A0A6J6B392_9ZZZZ</name>
<dbReference type="GO" id="GO:0009264">
    <property type="term" value="P:deoxyribonucleotide catabolic process"/>
    <property type="evidence" value="ECO:0007669"/>
    <property type="project" value="InterPro"/>
</dbReference>
<evidence type="ECO:0000256" key="3">
    <source>
        <dbReference type="ARBA" id="ARBA00022490"/>
    </source>
</evidence>
<dbReference type="CDD" id="cd00959">
    <property type="entry name" value="DeoC"/>
    <property type="match status" value="1"/>
</dbReference>
<dbReference type="NCBIfam" id="TIGR00126">
    <property type="entry name" value="deoC"/>
    <property type="match status" value="1"/>
</dbReference>
<comment type="similarity">
    <text evidence="1">Belongs to the DeoC/FbaB aldolase family. DeoC type 1 subfamily.</text>
</comment>
<accession>A0A6J6B392</accession>
<dbReference type="GO" id="GO:0016052">
    <property type="term" value="P:carbohydrate catabolic process"/>
    <property type="evidence" value="ECO:0007669"/>
    <property type="project" value="TreeGrafter"/>
</dbReference>
<reference evidence="8" key="1">
    <citation type="submission" date="2020-05" db="EMBL/GenBank/DDBJ databases">
        <authorList>
            <person name="Chiriac C."/>
            <person name="Salcher M."/>
            <person name="Ghai R."/>
            <person name="Kavagutti S V."/>
        </authorList>
    </citation>
    <scope>NUCLEOTIDE SEQUENCE</scope>
</reference>
<dbReference type="Pfam" id="PF01791">
    <property type="entry name" value="DeoC"/>
    <property type="match status" value="1"/>
</dbReference>
<dbReference type="HAMAP" id="MF_00114">
    <property type="entry name" value="DeoC_type1"/>
    <property type="match status" value="1"/>
</dbReference>
<dbReference type="SMART" id="SM01133">
    <property type="entry name" value="DeoC"/>
    <property type="match status" value="1"/>
</dbReference>
<dbReference type="GO" id="GO:0005737">
    <property type="term" value="C:cytoplasm"/>
    <property type="evidence" value="ECO:0007669"/>
    <property type="project" value="InterPro"/>
</dbReference>
<organism evidence="8">
    <name type="scientific">freshwater metagenome</name>
    <dbReference type="NCBI Taxonomy" id="449393"/>
    <lineage>
        <taxon>unclassified sequences</taxon>
        <taxon>metagenomes</taxon>
        <taxon>ecological metagenomes</taxon>
    </lineage>
</organism>
<evidence type="ECO:0000313" key="8">
    <source>
        <dbReference type="EMBL" id="CAB4533134.1"/>
    </source>
</evidence>
<protein>
    <recommendedName>
        <fullName evidence="2">deoxyribose-phosphate aldolase</fullName>
        <ecNumber evidence="2">4.1.2.4</ecNumber>
    </recommendedName>
    <alternativeName>
        <fullName evidence="6">2-deoxy-D-ribose 5-phosphate aldolase</fullName>
    </alternativeName>
</protein>
<dbReference type="EMBL" id="CAEZSH010000016">
    <property type="protein sequence ID" value="CAB4533134.1"/>
    <property type="molecule type" value="Genomic_DNA"/>
</dbReference>
<dbReference type="PANTHER" id="PTHR10889">
    <property type="entry name" value="DEOXYRIBOSE-PHOSPHATE ALDOLASE"/>
    <property type="match status" value="1"/>
</dbReference>
<dbReference type="Gene3D" id="3.20.20.70">
    <property type="entry name" value="Aldolase class I"/>
    <property type="match status" value="1"/>
</dbReference>